<evidence type="ECO:0000256" key="3">
    <source>
        <dbReference type="ARBA" id="ARBA00022692"/>
    </source>
</evidence>
<dbReference type="GO" id="GO:0016413">
    <property type="term" value="F:O-acetyltransferase activity"/>
    <property type="evidence" value="ECO:0007669"/>
    <property type="project" value="InterPro"/>
</dbReference>
<organism evidence="9 10">
    <name type="scientific">Thlaspi arvense</name>
    <name type="common">Field penny-cress</name>
    <dbReference type="NCBI Taxonomy" id="13288"/>
    <lineage>
        <taxon>Eukaryota</taxon>
        <taxon>Viridiplantae</taxon>
        <taxon>Streptophyta</taxon>
        <taxon>Embryophyta</taxon>
        <taxon>Tracheophyta</taxon>
        <taxon>Spermatophyta</taxon>
        <taxon>Magnoliopsida</taxon>
        <taxon>eudicotyledons</taxon>
        <taxon>Gunneridae</taxon>
        <taxon>Pentapetalae</taxon>
        <taxon>rosids</taxon>
        <taxon>malvids</taxon>
        <taxon>Brassicales</taxon>
        <taxon>Brassicaceae</taxon>
        <taxon>Thlaspideae</taxon>
        <taxon>Thlaspi</taxon>
    </lineage>
</organism>
<feature type="domain" description="Trichome birefringence-like C-terminal" evidence="7">
    <location>
        <begin position="63"/>
        <end position="331"/>
    </location>
</feature>
<evidence type="ECO:0000256" key="2">
    <source>
        <dbReference type="ARBA" id="ARBA00007727"/>
    </source>
</evidence>
<reference evidence="9 10" key="1">
    <citation type="submission" date="2022-03" db="EMBL/GenBank/DDBJ databases">
        <authorList>
            <person name="Nunn A."/>
            <person name="Chopra R."/>
            <person name="Nunn A."/>
            <person name="Contreras Garrido A."/>
        </authorList>
    </citation>
    <scope>NUCLEOTIDE SEQUENCE [LARGE SCALE GENOMIC DNA]</scope>
</reference>
<dbReference type="InterPro" id="IPR025846">
    <property type="entry name" value="TBL_N"/>
</dbReference>
<evidence type="ECO:0000313" key="10">
    <source>
        <dbReference type="Proteomes" id="UP000836841"/>
    </source>
</evidence>
<evidence type="ECO:0000259" key="8">
    <source>
        <dbReference type="Pfam" id="PF14416"/>
    </source>
</evidence>
<evidence type="ECO:0000256" key="4">
    <source>
        <dbReference type="ARBA" id="ARBA00022968"/>
    </source>
</evidence>
<feature type="non-terminal residue" evidence="9">
    <location>
        <position position="336"/>
    </location>
</feature>
<keyword evidence="10" id="KW-1185">Reference proteome</keyword>
<gene>
    <name evidence="9" type="ORF">TAV2_LOCUS18308</name>
</gene>
<feature type="domain" description="Trichome birefringence-like N-terminal" evidence="8">
    <location>
        <begin position="10"/>
        <end position="62"/>
    </location>
</feature>
<evidence type="ECO:0000256" key="6">
    <source>
        <dbReference type="ARBA" id="ARBA00023136"/>
    </source>
</evidence>
<keyword evidence="3" id="KW-0812">Transmembrane</keyword>
<dbReference type="GO" id="GO:0016020">
    <property type="term" value="C:membrane"/>
    <property type="evidence" value="ECO:0007669"/>
    <property type="project" value="UniProtKB-SubCell"/>
</dbReference>
<dbReference type="Pfam" id="PF13839">
    <property type="entry name" value="PC-Esterase"/>
    <property type="match status" value="1"/>
</dbReference>
<dbReference type="GO" id="GO:0005794">
    <property type="term" value="C:Golgi apparatus"/>
    <property type="evidence" value="ECO:0007669"/>
    <property type="project" value="TreeGrafter"/>
</dbReference>
<proteinExistence type="inferred from homology"/>
<dbReference type="PANTHER" id="PTHR32285">
    <property type="entry name" value="PROTEIN TRICHOME BIREFRINGENCE-LIKE 9-RELATED"/>
    <property type="match status" value="1"/>
</dbReference>
<name>A0AAU9SPY9_THLAR</name>
<dbReference type="AlphaFoldDB" id="A0AAU9SPY9"/>
<dbReference type="PANTHER" id="PTHR32285:SF58">
    <property type="entry name" value="PROTEIN TRICHOME BIREFRINGENCE-LIKE 41"/>
    <property type="match status" value="1"/>
</dbReference>
<evidence type="ECO:0000259" key="7">
    <source>
        <dbReference type="Pfam" id="PF13839"/>
    </source>
</evidence>
<sequence>MKSTKICLGDCNLYEGSWVYDPSYPLYDSSKCPFIERAYDCKKNGRPDTQYLKYRWQPTGCDLPRFNGREFLERYQGKSILSVGDSLTRDQYFSLLCLLSTSVPNLETNLTRVGMVSTFTIPKYKLKVVLDRNAYLVDIVDTAEGRILDLDSVQKDAGNWTGFDLMIFNTFHWWSYRLPINRTWDYIKIGNKQYKDFDRLEAFEKAVETWGKWVDANVDTNKTKVFFQGISPNHYNPEVWGEPKANKCVNQTTPILGSKYPGQYPTREMAALKRALSKIKKPVSLLDITGLSLLRKDGHPSIYGYGGAKGVDCTHWCIAGVPDAWNQILYYLLISS</sequence>
<evidence type="ECO:0000313" key="9">
    <source>
        <dbReference type="EMBL" id="CAH2068542.1"/>
    </source>
</evidence>
<evidence type="ECO:0000256" key="5">
    <source>
        <dbReference type="ARBA" id="ARBA00022989"/>
    </source>
</evidence>
<keyword evidence="6" id="KW-0472">Membrane</keyword>
<evidence type="ECO:0008006" key="11">
    <source>
        <dbReference type="Google" id="ProtNLM"/>
    </source>
</evidence>
<comment type="similarity">
    <text evidence="2">Belongs to the PC-esterase family. TBL subfamily.</text>
</comment>
<comment type="caution">
    <text evidence="9">The sequence shown here is derived from an EMBL/GenBank/DDBJ whole genome shotgun (WGS) entry which is preliminary data.</text>
</comment>
<keyword evidence="4" id="KW-0735">Signal-anchor</keyword>
<dbReference type="Proteomes" id="UP000836841">
    <property type="component" value="Unassembled WGS sequence"/>
</dbReference>
<accession>A0AAU9SPY9</accession>
<dbReference type="Pfam" id="PF14416">
    <property type="entry name" value="PMR5N"/>
    <property type="match status" value="1"/>
</dbReference>
<keyword evidence="5" id="KW-1133">Transmembrane helix</keyword>
<evidence type="ECO:0000256" key="1">
    <source>
        <dbReference type="ARBA" id="ARBA00004167"/>
    </source>
</evidence>
<dbReference type="InterPro" id="IPR026057">
    <property type="entry name" value="TBL_C"/>
</dbReference>
<comment type="subcellular location">
    <subcellularLocation>
        <location evidence="1">Membrane</location>
        <topology evidence="1">Single-pass membrane protein</topology>
    </subcellularLocation>
</comment>
<dbReference type="EMBL" id="CAJVSB020000838">
    <property type="protein sequence ID" value="CAH2068542.1"/>
    <property type="molecule type" value="Genomic_DNA"/>
</dbReference>
<dbReference type="InterPro" id="IPR029962">
    <property type="entry name" value="TBL"/>
</dbReference>
<protein>
    <recommendedName>
        <fullName evidence="11">Trichome birefringence-like N-terminal domain-containing protein</fullName>
    </recommendedName>
</protein>